<dbReference type="EMBL" id="WOGT01000003">
    <property type="protein sequence ID" value="MUN55061.1"/>
    <property type="molecule type" value="Genomic_DNA"/>
</dbReference>
<evidence type="ECO:0000256" key="1">
    <source>
        <dbReference type="ARBA" id="ARBA00007074"/>
    </source>
</evidence>
<evidence type="ECO:0000313" key="9">
    <source>
        <dbReference type="Proteomes" id="UP000462152"/>
    </source>
</evidence>
<dbReference type="OrthoDB" id="9815778at2"/>
<name>A0A7K1LIN4_9MICC</name>
<feature type="region of interest" description="Disordered" evidence="5">
    <location>
        <begin position="58"/>
        <end position="80"/>
    </location>
</feature>
<accession>A0A7K1LIN4</accession>
<keyword evidence="6" id="KW-0732">Signal</keyword>
<dbReference type="Pfam" id="PF00877">
    <property type="entry name" value="NLPC_P60"/>
    <property type="match status" value="1"/>
</dbReference>
<gene>
    <name evidence="8" type="ORF">GMA10_07540</name>
</gene>
<evidence type="ECO:0000313" key="8">
    <source>
        <dbReference type="EMBL" id="MUN55061.1"/>
    </source>
</evidence>
<dbReference type="InterPro" id="IPR057812">
    <property type="entry name" value="SH3_YKFC_2nd"/>
</dbReference>
<dbReference type="GO" id="GO:0006508">
    <property type="term" value="P:proteolysis"/>
    <property type="evidence" value="ECO:0007669"/>
    <property type="project" value="UniProtKB-KW"/>
</dbReference>
<evidence type="ECO:0000256" key="6">
    <source>
        <dbReference type="SAM" id="SignalP"/>
    </source>
</evidence>
<evidence type="ECO:0000256" key="4">
    <source>
        <dbReference type="ARBA" id="ARBA00022807"/>
    </source>
</evidence>
<dbReference type="SUPFAM" id="SSF54001">
    <property type="entry name" value="Cysteine proteinases"/>
    <property type="match status" value="1"/>
</dbReference>
<dbReference type="Gene3D" id="3.90.1720.10">
    <property type="entry name" value="endopeptidase domain like (from Nostoc punctiforme)"/>
    <property type="match status" value="1"/>
</dbReference>
<sequence>MRFHRYIATAGALGLACSLAGGPALAEPADQGQTAAQPGEGIEAGDTAFVDTTVATLWGEPDQTRPMDEPSTTNPVDLDQWNKNMEKTEDRGWLTGHTETQAVYGSEVSVIETKGDWSKVAVNDQSTPKDDRGYPGWVPTGQLIENQSFDEQKDSGQRAVVTSDKAALTGDSGEDGNNLNLSFNTELPVVSQDGSSVQVGLPNGGTGSVQATDVSVYAPGEKPERPTGEQVVETGKQFDGLRYLWAGVSSYGYDCSGFTYSMYRAHGIVIPRDADAQAEFGQDVAEDDLQPGDLLFFAQPGGTGAVHHVGMYMGDGKMIHAPNESTTVSVTDWKQWDSKDEFSGAKRML</sequence>
<organism evidence="8 9">
    <name type="scientific">Rothia koreensis</name>
    <dbReference type="NCBI Taxonomy" id="592378"/>
    <lineage>
        <taxon>Bacteria</taxon>
        <taxon>Bacillati</taxon>
        <taxon>Actinomycetota</taxon>
        <taxon>Actinomycetes</taxon>
        <taxon>Micrococcales</taxon>
        <taxon>Micrococcaceae</taxon>
        <taxon>Rothia</taxon>
    </lineage>
</organism>
<dbReference type="PANTHER" id="PTHR47053:SF3">
    <property type="entry name" value="GAMMA-D-GLUTAMYL-L-LYSINE DIPEPTIDYL-PEPTIDASE"/>
    <property type="match status" value="1"/>
</dbReference>
<keyword evidence="9" id="KW-1185">Reference proteome</keyword>
<feature type="chain" id="PRO_5029558706" description="NlpC/P60 domain-containing protein" evidence="6">
    <location>
        <begin position="27"/>
        <end position="349"/>
    </location>
</feature>
<reference evidence="8 9" key="1">
    <citation type="submission" date="2019-12" db="EMBL/GenBank/DDBJ databases">
        <authorList>
            <person name="Li J."/>
            <person name="Shi Y."/>
            <person name="Xu G."/>
            <person name="Xiao D."/>
            <person name="Ran X."/>
        </authorList>
    </citation>
    <scope>NUCLEOTIDE SEQUENCE [LARGE SCALE GENOMIC DNA]</scope>
    <source>
        <strain evidence="8 9">JCM 15915</strain>
    </source>
</reference>
<keyword evidence="3" id="KW-0378">Hydrolase</keyword>
<feature type="domain" description="NlpC/P60" evidence="7">
    <location>
        <begin position="225"/>
        <end position="349"/>
    </location>
</feature>
<dbReference type="InterPro" id="IPR000064">
    <property type="entry name" value="NLP_P60_dom"/>
</dbReference>
<proteinExistence type="inferred from homology"/>
<dbReference type="RefSeq" id="WP_129315421.1">
    <property type="nucleotide sequence ID" value="NZ_NOIQ01000007.1"/>
</dbReference>
<protein>
    <recommendedName>
        <fullName evidence="7">NlpC/P60 domain-containing protein</fullName>
    </recommendedName>
</protein>
<keyword evidence="2" id="KW-0645">Protease</keyword>
<dbReference type="PROSITE" id="PS51257">
    <property type="entry name" value="PROKAR_LIPOPROTEIN"/>
    <property type="match status" value="1"/>
</dbReference>
<keyword evidence="4" id="KW-0788">Thiol protease</keyword>
<evidence type="ECO:0000256" key="3">
    <source>
        <dbReference type="ARBA" id="ARBA00022801"/>
    </source>
</evidence>
<comment type="similarity">
    <text evidence="1">Belongs to the peptidase C40 family.</text>
</comment>
<dbReference type="PROSITE" id="PS51935">
    <property type="entry name" value="NLPC_P60"/>
    <property type="match status" value="1"/>
</dbReference>
<dbReference type="PANTHER" id="PTHR47053">
    <property type="entry name" value="MUREIN DD-ENDOPEPTIDASE MEPH-RELATED"/>
    <property type="match status" value="1"/>
</dbReference>
<dbReference type="Gene3D" id="2.30.30.40">
    <property type="entry name" value="SH3 Domains"/>
    <property type="match status" value="2"/>
</dbReference>
<comment type="caution">
    <text evidence="8">The sequence shown here is derived from an EMBL/GenBank/DDBJ whole genome shotgun (WGS) entry which is preliminary data.</text>
</comment>
<dbReference type="AlphaFoldDB" id="A0A7K1LIN4"/>
<dbReference type="Proteomes" id="UP000462152">
    <property type="component" value="Unassembled WGS sequence"/>
</dbReference>
<dbReference type="GO" id="GO:0008234">
    <property type="term" value="F:cysteine-type peptidase activity"/>
    <property type="evidence" value="ECO:0007669"/>
    <property type="project" value="UniProtKB-KW"/>
</dbReference>
<dbReference type="Pfam" id="PF23795">
    <property type="entry name" value="SH3_YKFC_2nd"/>
    <property type="match status" value="1"/>
</dbReference>
<dbReference type="InterPro" id="IPR038765">
    <property type="entry name" value="Papain-like_cys_pep_sf"/>
</dbReference>
<evidence type="ECO:0000259" key="7">
    <source>
        <dbReference type="PROSITE" id="PS51935"/>
    </source>
</evidence>
<feature type="signal peptide" evidence="6">
    <location>
        <begin position="1"/>
        <end position="26"/>
    </location>
</feature>
<evidence type="ECO:0000256" key="5">
    <source>
        <dbReference type="SAM" id="MobiDB-lite"/>
    </source>
</evidence>
<evidence type="ECO:0000256" key="2">
    <source>
        <dbReference type="ARBA" id="ARBA00022670"/>
    </source>
</evidence>
<dbReference type="InterPro" id="IPR051202">
    <property type="entry name" value="Peptidase_C40"/>
</dbReference>